<comment type="cofactor">
    <cofactor evidence="8">
        <name>Zn(2+)</name>
        <dbReference type="ChEBI" id="CHEBI:29105"/>
    </cofactor>
    <text evidence="8">Binds 1 zinc ion per subunit.</text>
</comment>
<dbReference type="Gene3D" id="3.40.50.1980">
    <property type="entry name" value="Nitrogenase molybdenum iron protein domain"/>
    <property type="match status" value="2"/>
</dbReference>
<keyword evidence="3 8" id="KW-0862">Zinc</keyword>
<feature type="binding site" evidence="7">
    <location>
        <position position="400"/>
    </location>
    <ligand>
        <name>substrate</name>
    </ligand>
</feature>
<evidence type="ECO:0000256" key="6">
    <source>
        <dbReference type="PIRSR" id="PIRSR000099-1"/>
    </source>
</evidence>
<dbReference type="KEGG" id="msil:METEAL_08940"/>
<evidence type="ECO:0000256" key="2">
    <source>
        <dbReference type="ARBA" id="ARBA00022723"/>
    </source>
</evidence>
<evidence type="ECO:0000313" key="11">
    <source>
        <dbReference type="Proteomes" id="UP001238179"/>
    </source>
</evidence>
<dbReference type="RefSeq" id="WP_316414623.1">
    <property type="nucleotide sequence ID" value="NZ_AP027080.1"/>
</dbReference>
<evidence type="ECO:0000256" key="4">
    <source>
        <dbReference type="ARBA" id="ARBA00023002"/>
    </source>
</evidence>
<sequence length="414" mass="43399">MLKTLSFAKAMDQAGTVFPPVPPEVGTILDDIRRRGNEAVFDWARKLDGFKGGPFEVDPHKVREAPGKLHPELRGHLEEAIRRVGIFARAQKESFRDFSTEVDGMELGQRVLPVGRAACYAPGGRYPLPSSVIMGVVPARVAGVKEVLVLSPRLHPVTLAAAALAGADRVFDLGGVHGMAAVAWGLAGVPRADLVVGPGNRFVTGAKRLLYGDVGIDFPAGPSELLVIASQGARPAWIAADLLAQAEHDPDARPLLAVFDAALIPAVNGELKGQLAALPPDSPARDSLRNGFAVLLANDAEAVALADALAPEHLELQGARAEALEGRFSSYGSLFVGEDAAEVFGDYGSGTNHILPTSGAARFTGGVSVATFLKLLTWQRTLPGGRQPLARQAAALARAEGLTGHAASALKRSE</sequence>
<dbReference type="AlphaFoldDB" id="A0AA48K835"/>
<dbReference type="GO" id="GO:0000105">
    <property type="term" value="P:L-histidine biosynthetic process"/>
    <property type="evidence" value="ECO:0007669"/>
    <property type="project" value="InterPro"/>
</dbReference>
<dbReference type="PRINTS" id="PR00083">
    <property type="entry name" value="HOLDHDRGNASE"/>
</dbReference>
<dbReference type="PROSITE" id="PS00611">
    <property type="entry name" value="HISOL_DEHYDROGENASE"/>
    <property type="match status" value="1"/>
</dbReference>
<keyword evidence="2 8" id="KW-0479">Metal-binding</keyword>
<dbReference type="InterPro" id="IPR001692">
    <property type="entry name" value="Histidinol_DH_CS"/>
</dbReference>
<dbReference type="FunFam" id="3.40.50.1980:FF:000001">
    <property type="entry name" value="Histidinol dehydrogenase"/>
    <property type="match status" value="1"/>
</dbReference>
<comment type="similarity">
    <text evidence="1 5 9">Belongs to the histidinol dehydrogenase family.</text>
</comment>
<feature type="binding site" evidence="8">
    <location>
        <position position="405"/>
    </location>
    <ligand>
        <name>Zn(2+)</name>
        <dbReference type="ChEBI" id="CHEBI:29105"/>
    </ligand>
</feature>
<protein>
    <submittedName>
        <fullName evidence="10">Histidinol dehydrogenase</fullName>
    </submittedName>
</protein>
<dbReference type="GO" id="GO:0004399">
    <property type="term" value="F:histidinol dehydrogenase activity"/>
    <property type="evidence" value="ECO:0007669"/>
    <property type="project" value="InterPro"/>
</dbReference>
<keyword evidence="4 5" id="KW-0560">Oxidoreductase</keyword>
<dbReference type="EMBL" id="AP027080">
    <property type="protein sequence ID" value="BDU71720.1"/>
    <property type="molecule type" value="Genomic_DNA"/>
</dbReference>
<keyword evidence="11" id="KW-1185">Reference proteome</keyword>
<dbReference type="GO" id="GO:0051287">
    <property type="term" value="F:NAD binding"/>
    <property type="evidence" value="ECO:0007669"/>
    <property type="project" value="InterPro"/>
</dbReference>
<feature type="binding site" evidence="8">
    <location>
        <position position="248"/>
    </location>
    <ligand>
        <name>Zn(2+)</name>
        <dbReference type="ChEBI" id="CHEBI:29105"/>
    </ligand>
</feature>
<evidence type="ECO:0000256" key="8">
    <source>
        <dbReference type="PIRSR" id="PIRSR000099-4"/>
    </source>
</evidence>
<evidence type="ECO:0000256" key="1">
    <source>
        <dbReference type="ARBA" id="ARBA00010178"/>
    </source>
</evidence>
<organism evidence="10 11">
    <name type="scientific">Mesoterricola silvestris</name>
    <dbReference type="NCBI Taxonomy" id="2927979"/>
    <lineage>
        <taxon>Bacteria</taxon>
        <taxon>Pseudomonadati</taxon>
        <taxon>Acidobacteriota</taxon>
        <taxon>Holophagae</taxon>
        <taxon>Holophagales</taxon>
        <taxon>Holophagaceae</taxon>
        <taxon>Mesoterricola</taxon>
    </lineage>
</organism>
<evidence type="ECO:0000313" key="10">
    <source>
        <dbReference type="EMBL" id="BDU71720.1"/>
    </source>
</evidence>
<evidence type="ECO:0000256" key="9">
    <source>
        <dbReference type="RuleBase" id="RU004175"/>
    </source>
</evidence>
<evidence type="ECO:0000256" key="5">
    <source>
        <dbReference type="PIRNR" id="PIRNR000099"/>
    </source>
</evidence>
<feature type="binding site" evidence="7">
    <location>
        <position position="248"/>
    </location>
    <ligand>
        <name>substrate</name>
    </ligand>
</feature>
<evidence type="ECO:0000256" key="7">
    <source>
        <dbReference type="PIRSR" id="PIRSR000099-3"/>
    </source>
</evidence>
<dbReference type="InterPro" id="IPR012131">
    <property type="entry name" value="Hstdl_DH"/>
</dbReference>
<accession>A0AA48K835</accession>
<dbReference type="PANTHER" id="PTHR21256:SF2">
    <property type="entry name" value="HISTIDINE BIOSYNTHESIS TRIFUNCTIONAL PROTEIN"/>
    <property type="match status" value="1"/>
</dbReference>
<proteinExistence type="inferred from homology"/>
<dbReference type="Proteomes" id="UP001238179">
    <property type="component" value="Chromosome"/>
</dbReference>
<feature type="binding site" evidence="7">
    <location>
        <position position="346"/>
    </location>
    <ligand>
        <name>substrate</name>
    </ligand>
</feature>
<dbReference type="SUPFAM" id="SSF53720">
    <property type="entry name" value="ALDH-like"/>
    <property type="match status" value="1"/>
</dbReference>
<dbReference type="Pfam" id="PF00815">
    <property type="entry name" value="Histidinol_dh"/>
    <property type="match status" value="1"/>
</dbReference>
<evidence type="ECO:0000256" key="3">
    <source>
        <dbReference type="ARBA" id="ARBA00022833"/>
    </source>
</evidence>
<feature type="active site" description="Proton acceptor" evidence="6">
    <location>
        <position position="312"/>
    </location>
</feature>
<feature type="binding site" evidence="7">
    <location>
        <position position="405"/>
    </location>
    <ligand>
        <name>substrate</name>
    </ligand>
</feature>
<dbReference type="CDD" id="cd06572">
    <property type="entry name" value="Histidinol_dh"/>
    <property type="match status" value="1"/>
</dbReference>
<feature type="binding site" evidence="7">
    <location>
        <position position="245"/>
    </location>
    <ligand>
        <name>substrate</name>
    </ligand>
</feature>
<dbReference type="InterPro" id="IPR022695">
    <property type="entry name" value="Histidinol_DH_monofunct"/>
</dbReference>
<name>A0AA48K835_9BACT</name>
<feature type="binding site" evidence="7">
    <location>
        <position position="313"/>
    </location>
    <ligand>
        <name>substrate</name>
    </ligand>
</feature>
<gene>
    <name evidence="10" type="primary">hisD</name>
    <name evidence="10" type="ORF">METEAL_08940</name>
</gene>
<dbReference type="InterPro" id="IPR016161">
    <property type="entry name" value="Ald_DH/histidinol_DH"/>
</dbReference>
<dbReference type="PANTHER" id="PTHR21256">
    <property type="entry name" value="HISTIDINOL DEHYDROGENASE HDH"/>
    <property type="match status" value="1"/>
</dbReference>
<dbReference type="PIRSF" id="PIRSF000099">
    <property type="entry name" value="Histidinol_dh"/>
    <property type="match status" value="1"/>
</dbReference>
<dbReference type="GO" id="GO:0046872">
    <property type="term" value="F:metal ion binding"/>
    <property type="evidence" value="ECO:0007669"/>
    <property type="project" value="UniProtKB-KW"/>
</dbReference>
<dbReference type="NCBIfam" id="TIGR00069">
    <property type="entry name" value="hisD"/>
    <property type="match status" value="1"/>
</dbReference>
<feature type="active site" description="Proton acceptor" evidence="6">
    <location>
        <position position="313"/>
    </location>
</feature>
<feature type="binding site" evidence="7">
    <location>
        <position position="223"/>
    </location>
    <ligand>
        <name>substrate</name>
    </ligand>
</feature>
<feature type="binding site" evidence="8">
    <location>
        <position position="346"/>
    </location>
    <ligand>
        <name>Zn(2+)</name>
        <dbReference type="ChEBI" id="CHEBI:29105"/>
    </ligand>
</feature>
<dbReference type="GO" id="GO:0005829">
    <property type="term" value="C:cytosol"/>
    <property type="evidence" value="ECO:0007669"/>
    <property type="project" value="TreeGrafter"/>
</dbReference>
<feature type="binding site" evidence="8">
    <location>
        <position position="245"/>
    </location>
    <ligand>
        <name>Zn(2+)</name>
        <dbReference type="ChEBI" id="CHEBI:29105"/>
    </ligand>
</feature>
<dbReference type="Gene3D" id="1.20.5.1300">
    <property type="match status" value="1"/>
</dbReference>
<reference evidence="11" key="1">
    <citation type="journal article" date="2023" name="Int. J. Syst. Evol. Microbiol.">
        <title>Mesoterricola silvestris gen. nov., sp. nov., Mesoterricola sediminis sp. nov., Geothrix oryzae sp. nov., Geothrix edaphica sp. nov., Geothrix rubra sp. nov., and Geothrix limicola sp. nov., six novel members of Acidobacteriota isolated from soils.</title>
        <authorList>
            <person name="Itoh H."/>
            <person name="Sugisawa Y."/>
            <person name="Mise K."/>
            <person name="Xu Z."/>
            <person name="Kuniyasu M."/>
            <person name="Ushijima N."/>
            <person name="Kawano K."/>
            <person name="Kobayashi E."/>
            <person name="Shiratori Y."/>
            <person name="Masuda Y."/>
            <person name="Senoo K."/>
        </authorList>
    </citation>
    <scope>NUCLEOTIDE SEQUENCE [LARGE SCALE GENOMIC DNA]</scope>
    <source>
        <strain evidence="11">W79</strain>
    </source>
</reference>